<proteinExistence type="predicted"/>
<organism evidence="1 2">
    <name type="scientific">Heterorhabditis bacteriophora</name>
    <name type="common">Entomopathogenic nematode worm</name>
    <dbReference type="NCBI Taxonomy" id="37862"/>
    <lineage>
        <taxon>Eukaryota</taxon>
        <taxon>Metazoa</taxon>
        <taxon>Ecdysozoa</taxon>
        <taxon>Nematoda</taxon>
        <taxon>Chromadorea</taxon>
        <taxon>Rhabditida</taxon>
        <taxon>Rhabditina</taxon>
        <taxon>Rhabditomorpha</taxon>
        <taxon>Strongyloidea</taxon>
        <taxon>Heterorhabditidae</taxon>
        <taxon>Heterorhabditis</taxon>
    </lineage>
</organism>
<dbReference type="Gene3D" id="3.30.420.10">
    <property type="entry name" value="Ribonuclease H-like superfamily/Ribonuclease H"/>
    <property type="match status" value="1"/>
</dbReference>
<evidence type="ECO:0000313" key="1">
    <source>
        <dbReference type="Proteomes" id="UP000095283"/>
    </source>
</evidence>
<sequence length="73" mass="8581">MNPMESLRTILLCPIYAGNRQLETAKDLQFSISKEWSEVDESVIKNLVNSMPERIFQKWALVFNILQYLEALY</sequence>
<dbReference type="GO" id="GO:0003676">
    <property type="term" value="F:nucleic acid binding"/>
    <property type="evidence" value="ECO:0007669"/>
    <property type="project" value="InterPro"/>
</dbReference>
<keyword evidence="1" id="KW-1185">Reference proteome</keyword>
<protein>
    <submittedName>
        <fullName evidence="2">DDE-1 domain-containing protein</fullName>
    </submittedName>
</protein>
<evidence type="ECO:0000313" key="2">
    <source>
        <dbReference type="WBParaSite" id="Hba_12385"/>
    </source>
</evidence>
<reference evidence="2" key="1">
    <citation type="submission" date="2016-11" db="UniProtKB">
        <authorList>
            <consortium name="WormBaseParasite"/>
        </authorList>
    </citation>
    <scope>IDENTIFICATION</scope>
</reference>
<accession>A0A1I7X468</accession>
<dbReference type="Proteomes" id="UP000095283">
    <property type="component" value="Unplaced"/>
</dbReference>
<dbReference type="InterPro" id="IPR036397">
    <property type="entry name" value="RNaseH_sf"/>
</dbReference>
<dbReference type="AlphaFoldDB" id="A0A1I7X468"/>
<dbReference type="WBParaSite" id="Hba_12385">
    <property type="protein sequence ID" value="Hba_12385"/>
    <property type="gene ID" value="Hba_12385"/>
</dbReference>
<name>A0A1I7X468_HETBA</name>